<name>A0A8J8VVU0_9EURO</name>
<dbReference type="Gene3D" id="3.20.20.80">
    <property type="entry name" value="Glycosidases"/>
    <property type="match status" value="1"/>
</dbReference>
<keyword evidence="2" id="KW-0732">Signal</keyword>
<accession>A0A8J8VVU0</accession>
<organism evidence="3 4">
    <name type="scientific">Penicillium ucsense</name>
    <dbReference type="NCBI Taxonomy" id="2839758"/>
    <lineage>
        <taxon>Eukaryota</taxon>
        <taxon>Fungi</taxon>
        <taxon>Dikarya</taxon>
        <taxon>Ascomycota</taxon>
        <taxon>Pezizomycotina</taxon>
        <taxon>Eurotiomycetes</taxon>
        <taxon>Eurotiomycetidae</taxon>
        <taxon>Eurotiales</taxon>
        <taxon>Aspergillaceae</taxon>
        <taxon>Penicillium</taxon>
    </lineage>
</organism>
<evidence type="ECO:0000313" key="3">
    <source>
        <dbReference type="EMBL" id="KAF7712276.1"/>
    </source>
</evidence>
<comment type="caution">
    <text evidence="3">The sequence shown here is derived from an EMBL/GenBank/DDBJ whole genome shotgun (WGS) entry which is preliminary data.</text>
</comment>
<dbReference type="Pfam" id="PF03659">
    <property type="entry name" value="Glyco_hydro_71"/>
    <property type="match status" value="1"/>
</dbReference>
<evidence type="ECO:0000256" key="2">
    <source>
        <dbReference type="SAM" id="SignalP"/>
    </source>
</evidence>
<dbReference type="GO" id="GO:0051118">
    <property type="term" value="F:glucan endo-1,3-alpha-glucosidase activity"/>
    <property type="evidence" value="ECO:0007669"/>
    <property type="project" value="UniProtKB-EC"/>
</dbReference>
<feature type="compositionally biased region" description="Low complexity" evidence="1">
    <location>
        <begin position="498"/>
        <end position="511"/>
    </location>
</feature>
<sequence>MFILTKFAVLFFTLAVVVRSLPGKVVDSRAIHPLSQDGSRDHLVFAHFMIGITSDRRSAADYDDDMLQAKSLGIDAFALNIGVDPYTDQQLQFAYASAAKNSMKVFLSFDFNWWHTPQVHEIGQKIAQYGALPGQLMVDDKIFVSTFAGDDLDVATLRTSVGKPIFFAPNFHPSYGTNISAVDGLLNWMGWPNNGDNKAPNALGNVSVTDGDQEYLKALNGKAYVAPASPWFFTHFGPEVPYSKNWVFPSDLLWYRRWNEILSMKPRFVEIVTWNDYGESHYIGPLRSPHTDDGASKWINDMPHEGWLELSKPFIAAFKDGASSVNRYITDDSLIYWYRPTPRDVNCDATDTCMVPANNASGNYFLGRPNGWETMSDSVFVVTLLTAPASIAVESGGTLYTYDAPAGAFAEAIPMHVGAQSFTVARNEQAILSGTSLKPIIDECVCGLYNFNAYVGTLPPGPRDALQPDGLAAFRQGLRVTTCEASPSLGTLPPPTAPVTSTSSFPSVTTTTPIVTTTTSTKTTSTTPTATTTAPTFTCSPTATVTKTQSITFTATQVTTVIITQTDTQTQTVTATVTACTTGSGGINPGDVCIAGNGPGNYIGLCEFACKYGYCPQGPCTCTQYGTPIPRPPSTGVHGIPLPGEDDSYLGLCSFTCEHGYCPPTACTTA</sequence>
<feature type="signal peptide" evidence="2">
    <location>
        <begin position="1"/>
        <end position="20"/>
    </location>
</feature>
<keyword evidence="4" id="KW-1185">Reference proteome</keyword>
<keyword evidence="3" id="KW-0326">Glycosidase</keyword>
<proteinExistence type="predicted"/>
<evidence type="ECO:0000256" key="1">
    <source>
        <dbReference type="SAM" id="MobiDB-lite"/>
    </source>
</evidence>
<keyword evidence="3" id="KW-0378">Hydrolase</keyword>
<protein>
    <submittedName>
        <fullName evidence="3">Glucan endo-1,3-alpha-glucosidase</fullName>
        <ecNumber evidence="3">3.2.1.59</ecNumber>
    </submittedName>
</protein>
<dbReference type="EMBL" id="WIWV01000196">
    <property type="protein sequence ID" value="KAF7712276.1"/>
    <property type="molecule type" value="Genomic_DNA"/>
</dbReference>
<dbReference type="AlphaFoldDB" id="A0A8J8VVU0"/>
<feature type="chain" id="PRO_5035172172" evidence="2">
    <location>
        <begin position="21"/>
        <end position="670"/>
    </location>
</feature>
<dbReference type="InterPro" id="IPR005197">
    <property type="entry name" value="Glyco_hydro_71"/>
</dbReference>
<evidence type="ECO:0000313" key="4">
    <source>
        <dbReference type="Proteomes" id="UP000631181"/>
    </source>
</evidence>
<reference evidence="3" key="1">
    <citation type="journal article" date="2020" name="Front. Microbiol.">
        <title>Gene regulatory networks of Penicillium echinulatum 2HH and Penicillium oxalicum 114-2 inferred by a computational biology approach.</title>
        <authorList>
            <person name="Lenz A.R."/>
            <person name="Galan-Vasquez E."/>
            <person name="Balbinot E."/>
            <person name="De Abreu F.P."/>
            <person name="De Oliveira N.S."/>
            <person name="Da Rosa L.O."/>
            <person name="De Avila E Silva S."/>
            <person name="Camassola M."/>
            <person name="Dillon A.J.P."/>
            <person name="Perez-Rueda E."/>
        </authorList>
    </citation>
    <scope>NUCLEOTIDE SEQUENCE</scope>
    <source>
        <strain evidence="3">S1M29</strain>
    </source>
</reference>
<dbReference type="OrthoDB" id="3257981at2759"/>
<dbReference type="Proteomes" id="UP000631181">
    <property type="component" value="Unassembled WGS sequence"/>
</dbReference>
<feature type="region of interest" description="Disordered" evidence="1">
    <location>
        <begin position="487"/>
        <end position="511"/>
    </location>
</feature>
<dbReference type="EC" id="3.2.1.59" evidence="3"/>
<gene>
    <name evidence="3" type="ORF">PECM_003146</name>
</gene>
<dbReference type="CDD" id="cd11577">
    <property type="entry name" value="GH71"/>
    <property type="match status" value="1"/>
</dbReference>